<dbReference type="GO" id="GO:0004519">
    <property type="term" value="F:endonuclease activity"/>
    <property type="evidence" value="ECO:0007669"/>
    <property type="project" value="UniProtKB-KW"/>
</dbReference>
<dbReference type="Proteomes" id="UP000036403">
    <property type="component" value="Unassembled WGS sequence"/>
</dbReference>
<keyword evidence="1" id="KW-0808">Transferase</keyword>
<protein>
    <submittedName>
        <fullName evidence="1">Endonuclease-reverse transcriptase</fullName>
    </submittedName>
</protein>
<dbReference type="PaxDb" id="67767-A0A0J7NI89"/>
<dbReference type="AlphaFoldDB" id="A0A0J7NI89"/>
<reference evidence="1 2" key="1">
    <citation type="submission" date="2015-04" db="EMBL/GenBank/DDBJ databases">
        <title>Lasius niger genome sequencing.</title>
        <authorList>
            <person name="Konorov E.A."/>
            <person name="Nikitin M.A."/>
            <person name="Kirill M.V."/>
            <person name="Chang P."/>
        </authorList>
    </citation>
    <scope>NUCLEOTIDE SEQUENCE [LARGE SCALE GENOMIC DNA]</scope>
    <source>
        <tissue evidence="1">Whole</tissue>
    </source>
</reference>
<keyword evidence="1" id="KW-0255">Endonuclease</keyword>
<proteinExistence type="predicted"/>
<accession>A0A0J7NI89</accession>
<dbReference type="EMBL" id="LBMM01004631">
    <property type="protein sequence ID" value="KMQ92225.1"/>
    <property type="molecule type" value="Genomic_DNA"/>
</dbReference>
<keyword evidence="1" id="KW-0548">Nucleotidyltransferase</keyword>
<keyword evidence="1" id="KW-0695">RNA-directed DNA polymerase</keyword>
<dbReference type="OrthoDB" id="6783874at2759"/>
<evidence type="ECO:0000313" key="2">
    <source>
        <dbReference type="Proteomes" id="UP000036403"/>
    </source>
</evidence>
<organism evidence="1 2">
    <name type="scientific">Lasius niger</name>
    <name type="common">Black garden ant</name>
    <dbReference type="NCBI Taxonomy" id="67767"/>
    <lineage>
        <taxon>Eukaryota</taxon>
        <taxon>Metazoa</taxon>
        <taxon>Ecdysozoa</taxon>
        <taxon>Arthropoda</taxon>
        <taxon>Hexapoda</taxon>
        <taxon>Insecta</taxon>
        <taxon>Pterygota</taxon>
        <taxon>Neoptera</taxon>
        <taxon>Endopterygota</taxon>
        <taxon>Hymenoptera</taxon>
        <taxon>Apocrita</taxon>
        <taxon>Aculeata</taxon>
        <taxon>Formicoidea</taxon>
        <taxon>Formicidae</taxon>
        <taxon>Formicinae</taxon>
        <taxon>Lasius</taxon>
        <taxon>Lasius</taxon>
    </lineage>
</organism>
<keyword evidence="2" id="KW-1185">Reference proteome</keyword>
<dbReference type="GO" id="GO:0003964">
    <property type="term" value="F:RNA-directed DNA polymerase activity"/>
    <property type="evidence" value="ECO:0007669"/>
    <property type="project" value="UniProtKB-KW"/>
</dbReference>
<comment type="caution">
    <text evidence="1">The sequence shown here is derived from an EMBL/GenBank/DDBJ whole genome shotgun (WGS) entry which is preliminary data.</text>
</comment>
<evidence type="ECO:0000313" key="1">
    <source>
        <dbReference type="EMBL" id="KMQ92225.1"/>
    </source>
</evidence>
<name>A0A0J7NI89_LASNI</name>
<keyword evidence="1" id="KW-0540">Nuclease</keyword>
<sequence length="99" mass="11914">MSKKIEVFETWTYRRMLRIPWTASTPMLRRMSKRTEILDEIKRRKLEYFGHVMRNSKYKLLQLIIQGKVEGRRGPSKNFMLEELTSVWAEHKISILKGS</sequence>
<keyword evidence="1" id="KW-0378">Hydrolase</keyword>
<gene>
    <name evidence="1" type="ORF">RF55_7823</name>
</gene>